<evidence type="ECO:0000313" key="5">
    <source>
        <dbReference type="Proteomes" id="UP000011554"/>
    </source>
</evidence>
<dbReference type="PATRIC" id="fig|29540.5.peg.425"/>
<keyword evidence="4" id="KW-0645">Protease</keyword>
<feature type="domain" description="Peptidase M14" evidence="3">
    <location>
        <begin position="146"/>
        <end position="390"/>
    </location>
</feature>
<dbReference type="Proteomes" id="UP000011554">
    <property type="component" value="Unassembled WGS sequence"/>
</dbReference>
<feature type="region of interest" description="Disordered" evidence="2">
    <location>
        <begin position="386"/>
        <end position="435"/>
    </location>
</feature>
<dbReference type="Gene3D" id="3.40.630.10">
    <property type="entry name" value="Zn peptidases"/>
    <property type="match status" value="1"/>
</dbReference>
<dbReference type="RefSeq" id="WP_006107184.1">
    <property type="nucleotide sequence ID" value="NZ_AOIO01000007.1"/>
</dbReference>
<dbReference type="Gene3D" id="2.60.40.3120">
    <property type="match status" value="1"/>
</dbReference>
<comment type="caution">
    <text evidence="4">The sequence shown here is derived from an EMBL/GenBank/DDBJ whole genome shotgun (WGS) entry which is preliminary data.</text>
</comment>
<dbReference type="GO" id="GO:0006508">
    <property type="term" value="P:proteolysis"/>
    <property type="evidence" value="ECO:0007669"/>
    <property type="project" value="InterPro"/>
</dbReference>
<dbReference type="PROSITE" id="PS52035">
    <property type="entry name" value="PEPTIDASE_M14"/>
    <property type="match status" value="1"/>
</dbReference>
<reference evidence="4 5" key="1">
    <citation type="journal article" date="2014" name="PLoS Genet.">
        <title>Phylogenetically driven sequencing of extremely halophilic archaea reveals strategies for static and dynamic osmo-response.</title>
        <authorList>
            <person name="Becker E.A."/>
            <person name="Seitzer P.M."/>
            <person name="Tritt A."/>
            <person name="Larsen D."/>
            <person name="Krusor M."/>
            <person name="Yao A.I."/>
            <person name="Wu D."/>
            <person name="Madern D."/>
            <person name="Eisen J.A."/>
            <person name="Darling A.E."/>
            <person name="Facciotti M.T."/>
        </authorList>
    </citation>
    <scope>NUCLEOTIDE SEQUENCE [LARGE SCALE GENOMIC DNA]</scope>
    <source>
        <strain evidence="4 5">DSM 12278</strain>
    </source>
</reference>
<dbReference type="InterPro" id="IPR019546">
    <property type="entry name" value="TAT_signal_bac_arc"/>
</dbReference>
<gene>
    <name evidence="4" type="ORF">C481_02072</name>
</gene>
<dbReference type="SUPFAM" id="SSF53187">
    <property type="entry name" value="Zn-dependent exopeptidases"/>
    <property type="match status" value="1"/>
</dbReference>
<evidence type="ECO:0000259" key="3">
    <source>
        <dbReference type="PROSITE" id="PS52035"/>
    </source>
</evidence>
<dbReference type="InterPro" id="IPR000834">
    <property type="entry name" value="Peptidase_M14"/>
</dbReference>
<sequence>MKDTISTELDRRRFLRRTTVAGLTGAVGMSGITSGTEDGTSITATTDFDSGGGVEIDQENGCVELTNIDDGGYSYLGYMHFRLEGAANSDISFEITNLDESRMPANYRLLYTSSLESGDWTRMDDEVGDGFSQTFDSDEVYISSYRAYPYQQTVQRVAELERKYPRFVETDVIGQSANGRDMHAVRITNPTVPDEEKADIISIARQHPGEVEGSWHMDAAIDYALETLRSTKTTFEDEFCFHFIPNANPDGMYEGHHRHTPQGYDLNREWHTESPVEIENMTSYMRENLDDVHWGFDFHSTTNSDWDAVVYGEDAVDDDDLDTIDSIASHSLSYPDTTRSSSTDGTAYAFINDEFDAVMVVTEAWTYREYSAAELAAEGRNFFSEVAPRADSPPGGRRPPKNTCPSGHCGENSRPVKLPSSLPWGTNFDPRKYFR</sequence>
<dbReference type="GO" id="GO:0004181">
    <property type="term" value="F:metallocarboxypeptidase activity"/>
    <property type="evidence" value="ECO:0007669"/>
    <property type="project" value="InterPro"/>
</dbReference>
<keyword evidence="4" id="KW-0378">Hydrolase</keyword>
<evidence type="ECO:0000256" key="1">
    <source>
        <dbReference type="ARBA" id="ARBA00001947"/>
    </source>
</evidence>
<name>M0B4M2_NATA1</name>
<dbReference type="PROSITE" id="PS51318">
    <property type="entry name" value="TAT"/>
    <property type="match status" value="1"/>
</dbReference>
<keyword evidence="5" id="KW-1185">Reference proteome</keyword>
<dbReference type="InterPro" id="IPR050821">
    <property type="entry name" value="Cytosolic_carboxypeptidase"/>
</dbReference>
<dbReference type="GO" id="GO:0008270">
    <property type="term" value="F:zinc ion binding"/>
    <property type="evidence" value="ECO:0007669"/>
    <property type="project" value="InterPro"/>
</dbReference>
<dbReference type="InterPro" id="IPR040626">
    <property type="entry name" value="Pepdidase_M14_N"/>
</dbReference>
<dbReference type="SMART" id="SM00631">
    <property type="entry name" value="Zn_pept"/>
    <property type="match status" value="1"/>
</dbReference>
<accession>M0B4M2</accession>
<dbReference type="Pfam" id="PF00246">
    <property type="entry name" value="Peptidase_M14"/>
    <property type="match status" value="1"/>
</dbReference>
<dbReference type="PANTHER" id="PTHR12756:SF11">
    <property type="entry name" value="CYTOSOLIC CARBOXYPEPTIDASE 1"/>
    <property type="match status" value="1"/>
</dbReference>
<evidence type="ECO:0000256" key="2">
    <source>
        <dbReference type="SAM" id="MobiDB-lite"/>
    </source>
</evidence>
<proteinExistence type="predicted"/>
<keyword evidence="4" id="KW-0121">Carboxypeptidase</keyword>
<dbReference type="NCBIfam" id="TIGR01409">
    <property type="entry name" value="TAT_signal_seq"/>
    <property type="match status" value="1"/>
</dbReference>
<dbReference type="Pfam" id="PF18027">
    <property type="entry name" value="Pepdidase_M14_N"/>
    <property type="match status" value="1"/>
</dbReference>
<evidence type="ECO:0000313" key="4">
    <source>
        <dbReference type="EMBL" id="ELZ05467.1"/>
    </source>
</evidence>
<comment type="cofactor">
    <cofactor evidence="1">
        <name>Zn(2+)</name>
        <dbReference type="ChEBI" id="CHEBI:29105"/>
    </cofactor>
</comment>
<dbReference type="EMBL" id="AOIO01000007">
    <property type="protein sequence ID" value="ELZ05467.1"/>
    <property type="molecule type" value="Genomic_DNA"/>
</dbReference>
<dbReference type="InterPro" id="IPR006311">
    <property type="entry name" value="TAT_signal"/>
</dbReference>
<organism evidence="4 5">
    <name type="scientific">Natrialba asiatica (strain ATCC 700177 / DSM 12278 / JCM 9576 / FERM P-10747 / NBRC 102637 / 172P1)</name>
    <dbReference type="NCBI Taxonomy" id="29540"/>
    <lineage>
        <taxon>Archaea</taxon>
        <taxon>Methanobacteriati</taxon>
        <taxon>Methanobacteriota</taxon>
        <taxon>Stenosarchaea group</taxon>
        <taxon>Halobacteria</taxon>
        <taxon>Halobacteriales</taxon>
        <taxon>Natrialbaceae</taxon>
        <taxon>Natrialba</taxon>
    </lineage>
</organism>
<dbReference type="PANTHER" id="PTHR12756">
    <property type="entry name" value="CYTOSOLIC CARBOXYPEPTIDASE"/>
    <property type="match status" value="1"/>
</dbReference>
<protein>
    <submittedName>
        <fullName evidence="4">Peptidase M14, carboxypeptidase A</fullName>
    </submittedName>
</protein>
<dbReference type="AlphaFoldDB" id="M0B4M2"/>